<comment type="caution">
    <text evidence="10">The sequence shown here is derived from an EMBL/GenBank/DDBJ whole genome shotgun (WGS) entry which is preliminary data.</text>
</comment>
<dbReference type="InterPro" id="IPR009030">
    <property type="entry name" value="Growth_fac_rcpt_cys_sf"/>
</dbReference>
<keyword evidence="7" id="KW-0482">Metalloprotease</keyword>
<evidence type="ECO:0000313" key="10">
    <source>
        <dbReference type="EMBL" id="OMJ70232.1"/>
    </source>
</evidence>
<dbReference type="PANTHER" id="PTHR45756:SF1">
    <property type="entry name" value="PROTEIN KINASE DOMAIN CONTAINING PROTEIN"/>
    <property type="match status" value="1"/>
</dbReference>
<evidence type="ECO:0000256" key="7">
    <source>
        <dbReference type="ARBA" id="ARBA00023049"/>
    </source>
</evidence>
<evidence type="ECO:0000313" key="11">
    <source>
        <dbReference type="Proteomes" id="UP000187209"/>
    </source>
</evidence>
<evidence type="ECO:0000259" key="9">
    <source>
        <dbReference type="PROSITE" id="PS00022"/>
    </source>
</evidence>
<evidence type="ECO:0000256" key="4">
    <source>
        <dbReference type="ARBA" id="ARBA00022723"/>
    </source>
</evidence>
<dbReference type="InterPro" id="IPR001577">
    <property type="entry name" value="Peptidase_M8"/>
</dbReference>
<feature type="signal peptide" evidence="8">
    <location>
        <begin position="1"/>
        <end position="21"/>
    </location>
</feature>
<name>A0A1R2B0D9_9CILI</name>
<proteinExistence type="inferred from homology"/>
<dbReference type="InterPro" id="IPR006212">
    <property type="entry name" value="Furin_repeat"/>
</dbReference>
<dbReference type="Proteomes" id="UP000187209">
    <property type="component" value="Unassembled WGS sequence"/>
</dbReference>
<evidence type="ECO:0000256" key="6">
    <source>
        <dbReference type="ARBA" id="ARBA00022833"/>
    </source>
</evidence>
<comment type="cofactor">
    <cofactor evidence="1">
        <name>Zn(2+)</name>
        <dbReference type="ChEBI" id="CHEBI:29105"/>
    </cofactor>
</comment>
<dbReference type="GO" id="GO:0046872">
    <property type="term" value="F:metal ion binding"/>
    <property type="evidence" value="ECO:0007669"/>
    <property type="project" value="UniProtKB-KW"/>
</dbReference>
<reference evidence="10 11" key="1">
    <citation type="submission" date="2016-11" db="EMBL/GenBank/DDBJ databases">
        <title>The macronuclear genome of Stentor coeruleus: a giant cell with tiny introns.</title>
        <authorList>
            <person name="Slabodnick M."/>
            <person name="Ruby J.G."/>
            <person name="Reiff S.B."/>
            <person name="Swart E.C."/>
            <person name="Gosai S."/>
            <person name="Prabakaran S."/>
            <person name="Witkowska E."/>
            <person name="Larue G.E."/>
            <person name="Fisher S."/>
            <person name="Freeman R.M."/>
            <person name="Gunawardena J."/>
            <person name="Chu W."/>
            <person name="Stover N.A."/>
            <person name="Gregory B.D."/>
            <person name="Nowacki M."/>
            <person name="Derisi J."/>
            <person name="Roy S.W."/>
            <person name="Marshall W.F."/>
            <person name="Sood P."/>
        </authorList>
    </citation>
    <scope>NUCLEOTIDE SEQUENCE [LARGE SCALE GENOMIC DNA]</scope>
    <source>
        <strain evidence="10">WM001</strain>
    </source>
</reference>
<feature type="chain" id="PRO_5012209947" description="EGF-like domain-containing protein" evidence="8">
    <location>
        <begin position="22"/>
        <end position="1722"/>
    </location>
</feature>
<gene>
    <name evidence="10" type="ORF">SteCoe_31844</name>
</gene>
<protein>
    <recommendedName>
        <fullName evidence="9">EGF-like domain-containing protein</fullName>
    </recommendedName>
</protein>
<accession>A0A1R2B0D9</accession>
<sequence length="1722" mass="184762">MLGSWKLFLTLVAYFSTQSYGWMCGGAQDYIQFSSPPVFYTRDIDRLPIRIKFFPINFDLGDSSSNTNFTTSTLKIVSSYFPSFISINRVQNPLVFTGITNCGPEILIPDSHTTDGIIDADLVVYITTSSMPSADYIAYGGACIIDQTNGNQVLAGKIVVNVPTYKAIDFDKTSMFTVIVHEMWHILGFSSGLLPYWKNSNGVAYPPGTQTALYTVAGITKTYLITPNTLKEVRDTYNCSTLQGLALEEQGPSGIANSHIDQFFHHGDLLNTVTYGDPIISKFMMSILVDIGWYNIDKTYGQTAIWFRNAGCEALTKRCIKNEGSTSLDKFCVGLSPGCDPYRTFKSTCNTWNYNSNLPQSYQYYLDPTKGGSDPYIDYCTFQMATSNGGCYGGSQTTLIVTEHGEIMGPDSRCFTSTLMILPYDNLYYYAACYKITQCTPQGTIVQIGDSFVICPIAGGQIPVPGYVGYLICPSSAELCGDKPCWHGCFGRGKCIQGKCVCKDGFSGADCSIECHSSCLSCLGPNATQCTVCADPTKIPSGPECKCRPGYLTLSTGECQAIVSCEKLCNTCTLVSNIYVCSQCVTNSTGINGFCECNTGFRQVANQCPNCVNGYYLSGTACIPCVYPCYTCTSATFCTSCVNDYILANNRCISTTACAVFDTQGYCIECFPGYYLNQGKCIPCNPPCNNCTSSTACTSCLGAYNLLNSNCNCPDNCKTCDAKAFVCGECNTGYYVSLGKCTKCSQQCKTCNKANSCTSCYGNYTLNYDNQCVCPDGCKTCDDLNYKCLECTNGYYLKAGVCVKCVEPCATCNSTTCFSCLGIYNLTAGNCSCPSTCAYCDYKAWTCLVCNNGYYLNDGNCISCIKPCANCISSSTCTSCIQPFILSSESQCICPPFCKLCDSLGCIKCYDGYFSANSSCYQCIPPCKTCSVSATNCTSCLGHYVKNATGCSCPSCCQCDTNSLSCSKANDGYFLTNIGCSPCSPPCATCKDSSLLCTKCLGSLILAGTQCTLPPGCIKFDPVTWKCILCGDQYILNATSGTCTSCTPPCRTCQSSATICQTCLDTYILVGSECKCPLNCATCGINPYICITCNPGWIAIAGVCQKCDSNCKTCSIFPSNCLSCNGTLALVNGQCLCPSNCKTCDTTTWNCSVCRDTYYLSLGACYDCTAPCKTCIGNATTCTSCLGNYYLENGICKSPTNCKVLDTVNYVCKECNDKYYLAYGNCAPCTPPCNNCAGLSTSCLSCLGKYSLVGTQCLCPPSCVSCETGPSYNCTSCLDGYWKSNGDCLACDKNCKKCTNSSTLCSECYGVYVLNGTNCQCPSGCKTCDPTTFKCLTCNDGFYYSNNNCLPCHSSCNTCSTTAITCTSCKGVFVINGNQCVCPSYCSTCDNSKYNCTKCADGWLMVNGVCNSCLPPCKTCDVNVTNCKSCLGTYFYALNNNVGTCACPKSCLICDPKAYTCTKCANEFYFNNGNCFSCLKPCKTCLSDSVCTSCVNNYEFDQSTGKCSCPVNCAKCDDINLVCTQCKDGFFLNNGVCNPCEASCKTCVTNAITCTSCFREDELNARSQCCSLGCANCFLGSTKCSECADKYYNLNGECIKCQDPCISCTSQTFCTKCSGTLIIDATKGTCACPASCSSCDSIGQCTSCLSNFYLNNGKCDACISPCKTCTASNYCLTCVDYKGVTATGTCTACPSKCITCDNTKNVCYSCVSPAVLSSGTCK</sequence>
<dbReference type="InterPro" id="IPR053215">
    <property type="entry name" value="TKL_Ser/Thr_kinase"/>
</dbReference>
<dbReference type="SUPFAM" id="SSF55486">
    <property type="entry name" value="Metalloproteases ('zincins'), catalytic domain"/>
    <property type="match status" value="1"/>
</dbReference>
<evidence type="ECO:0000256" key="8">
    <source>
        <dbReference type="SAM" id="SignalP"/>
    </source>
</evidence>
<keyword evidence="3" id="KW-0645">Protease</keyword>
<evidence type="ECO:0000256" key="2">
    <source>
        <dbReference type="ARBA" id="ARBA00005860"/>
    </source>
</evidence>
<dbReference type="PANTHER" id="PTHR45756">
    <property type="entry name" value="PALMITOYLTRANSFERASE"/>
    <property type="match status" value="1"/>
</dbReference>
<dbReference type="InterPro" id="IPR005127">
    <property type="entry name" value="Giardia_VSP"/>
</dbReference>
<evidence type="ECO:0000256" key="5">
    <source>
        <dbReference type="ARBA" id="ARBA00022801"/>
    </source>
</evidence>
<dbReference type="GO" id="GO:0004222">
    <property type="term" value="F:metalloendopeptidase activity"/>
    <property type="evidence" value="ECO:0007669"/>
    <property type="project" value="InterPro"/>
</dbReference>
<dbReference type="GO" id="GO:0007155">
    <property type="term" value="P:cell adhesion"/>
    <property type="evidence" value="ECO:0007669"/>
    <property type="project" value="InterPro"/>
</dbReference>
<dbReference type="SMART" id="SM00181">
    <property type="entry name" value="EGF"/>
    <property type="match status" value="20"/>
</dbReference>
<dbReference type="GO" id="GO:0016020">
    <property type="term" value="C:membrane"/>
    <property type="evidence" value="ECO:0007669"/>
    <property type="project" value="InterPro"/>
</dbReference>
<dbReference type="EMBL" id="MPUH01001110">
    <property type="protein sequence ID" value="OMJ70232.1"/>
    <property type="molecule type" value="Genomic_DNA"/>
</dbReference>
<dbReference type="SMART" id="SM00261">
    <property type="entry name" value="FU"/>
    <property type="match status" value="18"/>
</dbReference>
<dbReference type="InterPro" id="IPR000742">
    <property type="entry name" value="EGF"/>
</dbReference>
<evidence type="ECO:0000256" key="1">
    <source>
        <dbReference type="ARBA" id="ARBA00001947"/>
    </source>
</evidence>
<keyword evidence="8" id="KW-0732">Signal</keyword>
<keyword evidence="6" id="KW-0862">Zinc</keyword>
<dbReference type="PROSITE" id="PS00022">
    <property type="entry name" value="EGF_1"/>
    <property type="match status" value="1"/>
</dbReference>
<keyword evidence="4" id="KW-0479">Metal-binding</keyword>
<dbReference type="Gene3D" id="3.90.132.10">
    <property type="entry name" value="Leishmanolysin , domain 2"/>
    <property type="match status" value="1"/>
</dbReference>
<dbReference type="OrthoDB" id="527990at2759"/>
<dbReference type="SUPFAM" id="SSF57184">
    <property type="entry name" value="Growth factor receptor domain"/>
    <property type="match status" value="11"/>
</dbReference>
<organism evidence="10 11">
    <name type="scientific">Stentor coeruleus</name>
    <dbReference type="NCBI Taxonomy" id="5963"/>
    <lineage>
        <taxon>Eukaryota</taxon>
        <taxon>Sar</taxon>
        <taxon>Alveolata</taxon>
        <taxon>Ciliophora</taxon>
        <taxon>Postciliodesmatophora</taxon>
        <taxon>Heterotrichea</taxon>
        <taxon>Heterotrichida</taxon>
        <taxon>Stentoridae</taxon>
        <taxon>Stentor</taxon>
    </lineage>
</organism>
<evidence type="ECO:0000256" key="3">
    <source>
        <dbReference type="ARBA" id="ARBA00022670"/>
    </source>
</evidence>
<keyword evidence="11" id="KW-1185">Reference proteome</keyword>
<dbReference type="Pfam" id="PF03302">
    <property type="entry name" value="VSP"/>
    <property type="match status" value="1"/>
</dbReference>
<feature type="domain" description="EGF-like" evidence="9">
    <location>
        <begin position="500"/>
        <end position="511"/>
    </location>
</feature>
<comment type="similarity">
    <text evidence="2">Belongs to the peptidase M8 family.</text>
</comment>
<dbReference type="GO" id="GO:0006508">
    <property type="term" value="P:proteolysis"/>
    <property type="evidence" value="ECO:0007669"/>
    <property type="project" value="UniProtKB-KW"/>
</dbReference>
<keyword evidence="5" id="KW-0378">Hydrolase</keyword>
<dbReference type="PRINTS" id="PR00782">
    <property type="entry name" value="LSHMANOLYSIN"/>
</dbReference>